<protein>
    <submittedName>
        <fullName evidence="1">Uncharacterized protein</fullName>
    </submittedName>
</protein>
<reference evidence="1" key="1">
    <citation type="journal article" date="2014" name="Front. Microbiol.">
        <title>High frequency of phylogenetically diverse reductive dehalogenase-homologous genes in deep subseafloor sedimentary metagenomes.</title>
        <authorList>
            <person name="Kawai M."/>
            <person name="Futagami T."/>
            <person name="Toyoda A."/>
            <person name="Takaki Y."/>
            <person name="Nishi S."/>
            <person name="Hori S."/>
            <person name="Arai W."/>
            <person name="Tsubouchi T."/>
            <person name="Morono Y."/>
            <person name="Uchiyama I."/>
            <person name="Ito T."/>
            <person name="Fujiyama A."/>
            <person name="Inagaki F."/>
            <person name="Takami H."/>
        </authorList>
    </citation>
    <scope>NUCLEOTIDE SEQUENCE</scope>
    <source>
        <strain evidence="1">Expedition CK06-06</strain>
    </source>
</reference>
<sequence>MSSEENKSSNLPRITVSLDFFDETVIKLMAEKMGKSKSEILRNILNDWIITNPERDLSLEIIKNIVKSKIDAAMMKFLLYNKAVSSQILTEELVCDIVFEHKAFPEELFRQ</sequence>
<accession>X1CPB9</accession>
<dbReference type="AlphaFoldDB" id="X1CPB9"/>
<comment type="caution">
    <text evidence="1">The sequence shown here is derived from an EMBL/GenBank/DDBJ whole genome shotgun (WGS) entry which is preliminary data.</text>
</comment>
<feature type="non-terminal residue" evidence="1">
    <location>
        <position position="111"/>
    </location>
</feature>
<evidence type="ECO:0000313" key="1">
    <source>
        <dbReference type="EMBL" id="GAG86086.1"/>
    </source>
</evidence>
<organism evidence="1">
    <name type="scientific">marine sediment metagenome</name>
    <dbReference type="NCBI Taxonomy" id="412755"/>
    <lineage>
        <taxon>unclassified sequences</taxon>
        <taxon>metagenomes</taxon>
        <taxon>ecological metagenomes</taxon>
    </lineage>
</organism>
<dbReference type="EMBL" id="BART01015560">
    <property type="protein sequence ID" value="GAG86086.1"/>
    <property type="molecule type" value="Genomic_DNA"/>
</dbReference>
<gene>
    <name evidence="1" type="ORF">S01H4_30188</name>
</gene>
<proteinExistence type="predicted"/>
<name>X1CPB9_9ZZZZ</name>